<organism evidence="6 7">
    <name type="scientific">Kouleothrix aurantiaca</name>
    <dbReference type="NCBI Taxonomy" id="186479"/>
    <lineage>
        <taxon>Bacteria</taxon>
        <taxon>Bacillati</taxon>
        <taxon>Chloroflexota</taxon>
        <taxon>Chloroflexia</taxon>
        <taxon>Chloroflexales</taxon>
        <taxon>Roseiflexineae</taxon>
        <taxon>Roseiflexaceae</taxon>
        <taxon>Kouleothrix</taxon>
    </lineage>
</organism>
<protein>
    <recommendedName>
        <fullName evidence="5">HTH lacI-type domain-containing protein</fullName>
    </recommendedName>
</protein>
<dbReference type="Proteomes" id="UP000050509">
    <property type="component" value="Unassembled WGS sequence"/>
</dbReference>
<dbReference type="PANTHER" id="PTHR30146">
    <property type="entry name" value="LACI-RELATED TRANSCRIPTIONAL REPRESSOR"/>
    <property type="match status" value="1"/>
</dbReference>
<dbReference type="SUPFAM" id="SSF53822">
    <property type="entry name" value="Periplasmic binding protein-like I"/>
    <property type="match status" value="1"/>
</dbReference>
<feature type="domain" description="HTH lacI-type" evidence="5">
    <location>
        <begin position="21"/>
        <end position="77"/>
    </location>
</feature>
<evidence type="ECO:0000313" key="6">
    <source>
        <dbReference type="EMBL" id="KPV51927.1"/>
    </source>
</evidence>
<evidence type="ECO:0000256" key="2">
    <source>
        <dbReference type="ARBA" id="ARBA00023125"/>
    </source>
</evidence>
<dbReference type="PANTHER" id="PTHR30146:SF153">
    <property type="entry name" value="LACTOSE OPERON REPRESSOR"/>
    <property type="match status" value="1"/>
</dbReference>
<dbReference type="InterPro" id="IPR000843">
    <property type="entry name" value="HTH_LacI"/>
</dbReference>
<evidence type="ECO:0000313" key="7">
    <source>
        <dbReference type="Proteomes" id="UP000050509"/>
    </source>
</evidence>
<dbReference type="InterPro" id="IPR046335">
    <property type="entry name" value="LacI/GalR-like_sensor"/>
</dbReference>
<dbReference type="Pfam" id="PF00356">
    <property type="entry name" value="LacI"/>
    <property type="match status" value="1"/>
</dbReference>
<keyword evidence="2" id="KW-0238">DNA-binding</keyword>
<keyword evidence="3" id="KW-0804">Transcription</keyword>
<dbReference type="Gene3D" id="3.40.50.2300">
    <property type="match status" value="2"/>
</dbReference>
<sequence length="348" mass="37205">MAEELPREPHEQQPAPPKRPPTSVDVARRAGVSQATVSYVLNNTAGGRVSEETQARVRAAAAELGYTAHAMARSLRSGQSTTILFPQLSLPTGPMITRFYEGLAVRLGALGYTFIYHVDSQAQGLEAARVWASLRPVGLLVEAARISPEAIALLRTAGTRAIIVLSESPSELAPTLLNNDSDVGACAADYLLGAGYRQLAVIVPREANIMGLGLERLSGMERVALPRGVAVERVDMGFDEADAAQLAERWKRGPRPSAVFAYNDEYAMLLMRALLDAGLAIPQDIAIVGADNLPLGSLLRPRLTSVHKGDVAGIDVTADTFHALIQGAQIDIPPIRLLQPEIVVRESA</sequence>
<proteinExistence type="predicted"/>
<dbReference type="AlphaFoldDB" id="A0A0P9F5Y0"/>
<dbReference type="Pfam" id="PF13377">
    <property type="entry name" value="Peripla_BP_3"/>
    <property type="match status" value="1"/>
</dbReference>
<keyword evidence="7" id="KW-1185">Reference proteome</keyword>
<dbReference type="InterPro" id="IPR028082">
    <property type="entry name" value="Peripla_BP_I"/>
</dbReference>
<name>A0A0P9F5Y0_9CHLR</name>
<feature type="compositionally biased region" description="Basic and acidic residues" evidence="4">
    <location>
        <begin position="1"/>
        <end position="11"/>
    </location>
</feature>
<keyword evidence="1" id="KW-0805">Transcription regulation</keyword>
<dbReference type="CDD" id="cd01392">
    <property type="entry name" value="HTH_LacI"/>
    <property type="match status" value="1"/>
</dbReference>
<dbReference type="EMBL" id="LJCR01000722">
    <property type="protein sequence ID" value="KPV51927.1"/>
    <property type="molecule type" value="Genomic_DNA"/>
</dbReference>
<dbReference type="SUPFAM" id="SSF47413">
    <property type="entry name" value="lambda repressor-like DNA-binding domains"/>
    <property type="match status" value="1"/>
</dbReference>
<dbReference type="PATRIC" id="fig|186479.3.peg.9900"/>
<accession>A0A0P9F5Y0</accession>
<feature type="region of interest" description="Disordered" evidence="4">
    <location>
        <begin position="1"/>
        <end position="24"/>
    </location>
</feature>
<dbReference type="SMART" id="SM00354">
    <property type="entry name" value="HTH_LACI"/>
    <property type="match status" value="1"/>
</dbReference>
<reference evidence="6 7" key="1">
    <citation type="submission" date="2015-09" db="EMBL/GenBank/DDBJ databases">
        <title>Draft genome sequence of Kouleothrix aurantiaca JCM 19913.</title>
        <authorList>
            <person name="Hemp J."/>
        </authorList>
    </citation>
    <scope>NUCLEOTIDE SEQUENCE [LARGE SCALE GENOMIC DNA]</scope>
    <source>
        <strain evidence="6 7">COM-B</strain>
    </source>
</reference>
<evidence type="ECO:0000256" key="4">
    <source>
        <dbReference type="SAM" id="MobiDB-lite"/>
    </source>
</evidence>
<dbReference type="Gene3D" id="1.10.260.40">
    <property type="entry name" value="lambda repressor-like DNA-binding domains"/>
    <property type="match status" value="1"/>
</dbReference>
<dbReference type="GO" id="GO:0000976">
    <property type="term" value="F:transcription cis-regulatory region binding"/>
    <property type="evidence" value="ECO:0007669"/>
    <property type="project" value="TreeGrafter"/>
</dbReference>
<evidence type="ECO:0000256" key="3">
    <source>
        <dbReference type="ARBA" id="ARBA00023163"/>
    </source>
</evidence>
<comment type="caution">
    <text evidence="6">The sequence shown here is derived from an EMBL/GenBank/DDBJ whole genome shotgun (WGS) entry which is preliminary data.</text>
</comment>
<evidence type="ECO:0000259" key="5">
    <source>
        <dbReference type="PROSITE" id="PS50932"/>
    </source>
</evidence>
<gene>
    <name evidence="6" type="ORF">SE17_18465</name>
</gene>
<dbReference type="InterPro" id="IPR010982">
    <property type="entry name" value="Lambda_DNA-bd_dom_sf"/>
</dbReference>
<dbReference type="GO" id="GO:0003700">
    <property type="term" value="F:DNA-binding transcription factor activity"/>
    <property type="evidence" value="ECO:0007669"/>
    <property type="project" value="TreeGrafter"/>
</dbReference>
<dbReference type="PROSITE" id="PS50932">
    <property type="entry name" value="HTH_LACI_2"/>
    <property type="match status" value="1"/>
</dbReference>
<evidence type="ECO:0000256" key="1">
    <source>
        <dbReference type="ARBA" id="ARBA00023015"/>
    </source>
</evidence>